<evidence type="ECO:0000256" key="8">
    <source>
        <dbReference type="ARBA" id="ARBA00023136"/>
    </source>
</evidence>
<dbReference type="OrthoDB" id="10065037at2759"/>
<accession>A0A8J2WHE6</accession>
<comment type="subcellular location">
    <subcellularLocation>
        <location evidence="2 9">Mitochondrion inner membrane</location>
        <topology evidence="2 9">Single-pass membrane protein</topology>
    </subcellularLocation>
</comment>
<keyword evidence="7 9" id="KW-0496">Mitochondrion</keyword>
<comment type="similarity">
    <text evidence="3 9">Belongs to the MICOS complex subunit Mic10 family.</text>
</comment>
<comment type="caution">
    <text evidence="10">The sequence shown here is derived from an EMBL/GenBank/DDBJ whole genome shotgun (WGS) entry which is preliminary data.</text>
</comment>
<evidence type="ECO:0000256" key="4">
    <source>
        <dbReference type="ARBA" id="ARBA00022692"/>
    </source>
</evidence>
<evidence type="ECO:0000256" key="7">
    <source>
        <dbReference type="ARBA" id="ARBA00023128"/>
    </source>
</evidence>
<evidence type="ECO:0000256" key="2">
    <source>
        <dbReference type="ARBA" id="ARBA00004434"/>
    </source>
</evidence>
<organism evidence="10 11">
    <name type="scientific">Daphnia galeata</name>
    <dbReference type="NCBI Taxonomy" id="27404"/>
    <lineage>
        <taxon>Eukaryota</taxon>
        <taxon>Metazoa</taxon>
        <taxon>Ecdysozoa</taxon>
        <taxon>Arthropoda</taxon>
        <taxon>Crustacea</taxon>
        <taxon>Branchiopoda</taxon>
        <taxon>Diplostraca</taxon>
        <taxon>Cladocera</taxon>
        <taxon>Anomopoda</taxon>
        <taxon>Daphniidae</taxon>
        <taxon>Daphnia</taxon>
    </lineage>
</organism>
<dbReference type="Proteomes" id="UP000789390">
    <property type="component" value="Unassembled WGS sequence"/>
</dbReference>
<dbReference type="AlphaFoldDB" id="A0A8J2WHE6"/>
<dbReference type="PANTHER" id="PTHR21304">
    <property type="entry name" value="MICOS COMPLEX SUBUNIT MIC10"/>
    <property type="match status" value="1"/>
</dbReference>
<evidence type="ECO:0000256" key="5">
    <source>
        <dbReference type="ARBA" id="ARBA00022792"/>
    </source>
</evidence>
<evidence type="ECO:0000313" key="11">
    <source>
        <dbReference type="Proteomes" id="UP000789390"/>
    </source>
</evidence>
<evidence type="ECO:0000256" key="3">
    <source>
        <dbReference type="ARBA" id="ARBA00006792"/>
    </source>
</evidence>
<keyword evidence="5 9" id="KW-0999">Mitochondrion inner membrane</keyword>
<comment type="subunit">
    <text evidence="9">Component of the mitochondrial contact site and cristae organizing system (MICOS) complex.</text>
</comment>
<keyword evidence="8 9" id="KW-0472">Membrane</keyword>
<keyword evidence="6 9" id="KW-1133">Transmembrane helix</keyword>
<evidence type="ECO:0000313" key="10">
    <source>
        <dbReference type="EMBL" id="CAH0101701.1"/>
    </source>
</evidence>
<dbReference type="GO" id="GO:0061617">
    <property type="term" value="C:MICOS complex"/>
    <property type="evidence" value="ECO:0007669"/>
    <property type="project" value="UniProtKB-UniRule"/>
</dbReference>
<gene>
    <name evidence="10" type="ORF">DGAL_LOCUS4041</name>
</gene>
<dbReference type="InterPro" id="IPR007512">
    <property type="entry name" value="Mic10"/>
</dbReference>
<dbReference type="EMBL" id="CAKKLH010000065">
    <property type="protein sequence ID" value="CAH0101701.1"/>
    <property type="molecule type" value="Genomic_DNA"/>
</dbReference>
<keyword evidence="4 9" id="KW-0812">Transmembrane</keyword>
<sequence length="87" mass="9170">MAPSANSEDALANTFDSCVADTIIKIGGGIATGALFSLFLFKRKSWPIVFGVGIGAGMGTSDCQYKLSLPYLVRASDQIKDPTEIPL</sequence>
<evidence type="ECO:0000256" key="9">
    <source>
        <dbReference type="RuleBase" id="RU363011"/>
    </source>
</evidence>
<protein>
    <recommendedName>
        <fullName evidence="9">MICOS complex subunit MIC10</fullName>
    </recommendedName>
</protein>
<evidence type="ECO:0000256" key="6">
    <source>
        <dbReference type="ARBA" id="ARBA00022989"/>
    </source>
</evidence>
<evidence type="ECO:0000256" key="1">
    <source>
        <dbReference type="ARBA" id="ARBA00002689"/>
    </source>
</evidence>
<keyword evidence="11" id="KW-1185">Reference proteome</keyword>
<dbReference type="Pfam" id="PF04418">
    <property type="entry name" value="DUF543"/>
    <property type="match status" value="1"/>
</dbReference>
<proteinExistence type="inferred from homology"/>
<reference evidence="10" key="1">
    <citation type="submission" date="2021-11" db="EMBL/GenBank/DDBJ databases">
        <authorList>
            <person name="Schell T."/>
        </authorList>
    </citation>
    <scope>NUCLEOTIDE SEQUENCE</scope>
    <source>
        <strain evidence="10">M5</strain>
    </source>
</reference>
<dbReference type="PANTHER" id="PTHR21304:SF0">
    <property type="entry name" value="MICOS COMPLEX SUBUNIT MIC10"/>
    <property type="match status" value="1"/>
</dbReference>
<name>A0A8J2WHE6_9CRUS</name>
<comment type="function">
    <text evidence="1 9">Component of the MICOS complex, a large protein complex of the mitochondrial inner membrane that plays crucial roles in the maintenance of crista junctions, inner membrane architecture, and formation of contact sites to the outer membrane.</text>
</comment>
<feature type="transmembrane region" description="Helical" evidence="9">
    <location>
        <begin position="23"/>
        <end position="41"/>
    </location>
</feature>